<dbReference type="SUPFAM" id="SSF54106">
    <property type="entry name" value="LysM domain"/>
    <property type="match status" value="1"/>
</dbReference>
<organism evidence="2 3">
    <name type="scientific">Vermiconidia calcicola</name>
    <dbReference type="NCBI Taxonomy" id="1690605"/>
    <lineage>
        <taxon>Eukaryota</taxon>
        <taxon>Fungi</taxon>
        <taxon>Dikarya</taxon>
        <taxon>Ascomycota</taxon>
        <taxon>Pezizomycotina</taxon>
        <taxon>Dothideomycetes</taxon>
        <taxon>Dothideomycetidae</taxon>
        <taxon>Mycosphaerellales</taxon>
        <taxon>Extremaceae</taxon>
        <taxon>Vermiconidia</taxon>
    </lineage>
</organism>
<dbReference type="AlphaFoldDB" id="A0AAV9PZF8"/>
<proteinExistence type="predicted"/>
<dbReference type="InterPro" id="IPR045030">
    <property type="entry name" value="LYSM1-4"/>
</dbReference>
<feature type="compositionally biased region" description="Low complexity" evidence="1">
    <location>
        <begin position="565"/>
        <end position="588"/>
    </location>
</feature>
<evidence type="ECO:0000313" key="2">
    <source>
        <dbReference type="EMBL" id="KAK5529979.1"/>
    </source>
</evidence>
<feature type="compositionally biased region" description="Low complexity" evidence="1">
    <location>
        <begin position="450"/>
        <end position="495"/>
    </location>
</feature>
<feature type="region of interest" description="Disordered" evidence="1">
    <location>
        <begin position="1"/>
        <end position="27"/>
    </location>
</feature>
<feature type="region of interest" description="Disordered" evidence="1">
    <location>
        <begin position="262"/>
        <end position="292"/>
    </location>
</feature>
<dbReference type="InterPro" id="IPR036779">
    <property type="entry name" value="LysM_dom_sf"/>
</dbReference>
<feature type="compositionally biased region" description="Low complexity" evidence="1">
    <location>
        <begin position="605"/>
        <end position="616"/>
    </location>
</feature>
<dbReference type="PANTHER" id="PTHR20932">
    <property type="entry name" value="LYSM AND PUTATIVE PEPTIDOGLYCAN-BINDING DOMAIN-CONTAINING PROTEIN"/>
    <property type="match status" value="1"/>
</dbReference>
<dbReference type="InterPro" id="IPR018392">
    <property type="entry name" value="LysM"/>
</dbReference>
<sequence>MNNNSHTGLYQSASSNTSTLRPRAPRLISYLDDESNDIAAISSSSSSTPPRIPSRGASPNPFASALSAEGQGIWEPWSSIQGLASTLLGNETQRSSGPKANGATKKPLWMKQDKSYGTKVSTQKWGPSSHDAPASAVQEAIEERKAMVQAKKREALLLPNASENRDSLGRYKRRDSDAGASGSTPTDSAEDALVYLHEVQQGDTLAGVIIKYNCQADPFRKINRFWPNDNIQTRTHVLVPLEGCAARGKKVDSPYLTKDLFDPGPDKLATRTSLASQGGDSISPEGPTNATMPSVYTSEPLSLITSSSEEIDFKHDSWVVLPGIKAPVEILRVPRRALGYFPRARRKSNATSTVASATSTPKTSFDMLRHPPTHAAQVSLSLNASPVRSSRMNAPRPSLGRQRSSSATRNSFVEALRGPGGVGTLRGLRTEASRPGPAEDPLNRQFAHYLPDLLPPAADMPRTGLTTTTLRPSPRATPRPSTDSTRSTRSNSSGLGEVGGAIEGWVRKMAGVKRERGAAIDKMGDLIELETNTDTELDGVGGGGSSLLSLSSSKGAEEEDTSDVPTPTAGRSAAAGSSATTSSSVTATEEALLNERFPIRGRVRNAYNNNTSSASSGKDKGD</sequence>
<feature type="region of interest" description="Disordered" evidence="1">
    <location>
        <begin position="383"/>
        <end position="498"/>
    </location>
</feature>
<gene>
    <name evidence="2" type="ORF">LTR25_009222</name>
</gene>
<dbReference type="EMBL" id="JAXLQG010000020">
    <property type="protein sequence ID" value="KAK5529979.1"/>
    <property type="molecule type" value="Genomic_DNA"/>
</dbReference>
<reference evidence="2 3" key="1">
    <citation type="submission" date="2023-06" db="EMBL/GenBank/DDBJ databases">
        <title>Black Yeasts Isolated from many extreme environments.</title>
        <authorList>
            <person name="Coleine C."/>
            <person name="Stajich J.E."/>
            <person name="Selbmann L."/>
        </authorList>
    </citation>
    <scope>NUCLEOTIDE SEQUENCE [LARGE SCALE GENOMIC DNA]</scope>
    <source>
        <strain evidence="2 3">CCFEE 5887</strain>
    </source>
</reference>
<accession>A0AAV9PZF8</accession>
<name>A0AAV9PZF8_9PEZI</name>
<feature type="compositionally biased region" description="Low complexity" evidence="1">
    <location>
        <begin position="39"/>
        <end position="55"/>
    </location>
</feature>
<feature type="region of interest" description="Disordered" evidence="1">
    <location>
        <begin position="344"/>
        <end position="368"/>
    </location>
</feature>
<feature type="compositionally biased region" description="Polar residues" evidence="1">
    <location>
        <begin position="383"/>
        <end position="392"/>
    </location>
</feature>
<evidence type="ECO:0008006" key="4">
    <source>
        <dbReference type="Google" id="ProtNLM"/>
    </source>
</evidence>
<evidence type="ECO:0000313" key="3">
    <source>
        <dbReference type="Proteomes" id="UP001345827"/>
    </source>
</evidence>
<evidence type="ECO:0000256" key="1">
    <source>
        <dbReference type="SAM" id="MobiDB-lite"/>
    </source>
</evidence>
<protein>
    <recommendedName>
        <fullName evidence="4">LysM domain-containing protein</fullName>
    </recommendedName>
</protein>
<feature type="compositionally biased region" description="Polar residues" evidence="1">
    <location>
        <begin position="270"/>
        <end position="292"/>
    </location>
</feature>
<dbReference type="PANTHER" id="PTHR20932:SF8">
    <property type="entry name" value="LD22649P"/>
    <property type="match status" value="1"/>
</dbReference>
<keyword evidence="3" id="KW-1185">Reference proteome</keyword>
<dbReference type="CDD" id="cd00118">
    <property type="entry name" value="LysM"/>
    <property type="match status" value="1"/>
</dbReference>
<feature type="region of interest" description="Disordered" evidence="1">
    <location>
        <begin position="39"/>
        <end position="64"/>
    </location>
</feature>
<dbReference type="Gene3D" id="3.10.350.10">
    <property type="entry name" value="LysM domain"/>
    <property type="match status" value="1"/>
</dbReference>
<feature type="compositionally biased region" description="Low complexity" evidence="1">
    <location>
        <begin position="349"/>
        <end position="364"/>
    </location>
</feature>
<dbReference type="Proteomes" id="UP001345827">
    <property type="component" value="Unassembled WGS sequence"/>
</dbReference>
<feature type="compositionally biased region" description="Basic and acidic residues" evidence="1">
    <location>
        <begin position="166"/>
        <end position="177"/>
    </location>
</feature>
<feature type="region of interest" description="Disordered" evidence="1">
    <location>
        <begin position="534"/>
        <end position="622"/>
    </location>
</feature>
<feature type="compositionally biased region" description="Polar residues" evidence="1">
    <location>
        <begin position="1"/>
        <end position="20"/>
    </location>
</feature>
<feature type="region of interest" description="Disordered" evidence="1">
    <location>
        <begin position="166"/>
        <end position="187"/>
    </location>
</feature>
<comment type="caution">
    <text evidence="2">The sequence shown here is derived from an EMBL/GenBank/DDBJ whole genome shotgun (WGS) entry which is preliminary data.</text>
</comment>
<feature type="compositionally biased region" description="Polar residues" evidence="1">
    <location>
        <begin position="401"/>
        <end position="411"/>
    </location>
</feature>